<organism evidence="1 2">
    <name type="scientific">Nitrincola lacisaponensis</name>
    <dbReference type="NCBI Taxonomy" id="267850"/>
    <lineage>
        <taxon>Bacteria</taxon>
        <taxon>Pseudomonadati</taxon>
        <taxon>Pseudomonadota</taxon>
        <taxon>Gammaproteobacteria</taxon>
        <taxon>Oceanospirillales</taxon>
        <taxon>Oceanospirillaceae</taxon>
        <taxon>Nitrincola</taxon>
    </lineage>
</organism>
<comment type="caution">
    <text evidence="1">The sequence shown here is derived from an EMBL/GenBank/DDBJ whole genome shotgun (WGS) entry which is preliminary data.</text>
</comment>
<gene>
    <name evidence="1" type="ORF">ADINL_2023</name>
</gene>
<dbReference type="STRING" id="267850.ADINL_2023"/>
<accession>A0A063Y1M2</accession>
<reference evidence="1 2" key="1">
    <citation type="journal article" date="2005" name="Int. J. Syst. Evol. Microbiol.">
        <title>Nitrincola lacisaponensis gen. nov., sp. nov., a novel alkaliphilic bacterium isolated from an alkaline, saline lake.</title>
        <authorList>
            <person name="Dimitriu P.A."/>
            <person name="Shukla S.K."/>
            <person name="Conradt J."/>
            <person name="Marquez M.C."/>
            <person name="Ventosa A."/>
            <person name="Maglia A."/>
            <person name="Peyton B.M."/>
            <person name="Pinkart H.C."/>
            <person name="Mormile M.R."/>
        </authorList>
    </citation>
    <scope>NUCLEOTIDE SEQUENCE [LARGE SCALE GENOMIC DNA]</scope>
    <source>
        <strain evidence="1 2">4CA</strain>
    </source>
</reference>
<dbReference type="AlphaFoldDB" id="A0A063Y1M2"/>
<sequence>MVALWSIMPDTLVLCEKNHLLWNFINTVESNEYSEKL</sequence>
<evidence type="ECO:0000313" key="1">
    <source>
        <dbReference type="EMBL" id="KDE39569.1"/>
    </source>
</evidence>
<proteinExistence type="predicted"/>
<dbReference type="EMBL" id="JMSZ01000030">
    <property type="protein sequence ID" value="KDE39569.1"/>
    <property type="molecule type" value="Genomic_DNA"/>
</dbReference>
<evidence type="ECO:0000313" key="2">
    <source>
        <dbReference type="Proteomes" id="UP000027318"/>
    </source>
</evidence>
<name>A0A063Y1M2_9GAMM</name>
<keyword evidence="2" id="KW-1185">Reference proteome</keyword>
<protein>
    <submittedName>
        <fullName evidence="1">Uncharacterized protein</fullName>
    </submittedName>
</protein>
<dbReference type="Proteomes" id="UP000027318">
    <property type="component" value="Unassembled WGS sequence"/>
</dbReference>